<dbReference type="STRING" id="1210086.GCA_001613105_05912"/>
<dbReference type="AlphaFoldDB" id="A0A370HYF8"/>
<sequence length="203" mass="21472">MPLLRVTGRTDLFAGDAWQAAFAVGCVSVGLGVAMLVWPDKSVRVSELLFGLCLVLVAAWQFVVTFRAPIGRGLRILQLITALLTVLLAVWCVQSGDWVSLLALWVGMGWAIHGIVQAIVAVWSPQLPDTGRQEAVGLGTLVAGLAVIVWPIETVAALSVLVGFLSMVLGGVQIRTAARIGRPLPVGQTGLGGLLRSQQPYRG</sequence>
<dbReference type="Pfam" id="PF03729">
    <property type="entry name" value="DUF308"/>
    <property type="match status" value="2"/>
</dbReference>
<dbReference type="Proteomes" id="UP000254869">
    <property type="component" value="Unassembled WGS sequence"/>
</dbReference>
<keyword evidence="1" id="KW-0472">Membrane</keyword>
<keyword evidence="3" id="KW-1185">Reference proteome</keyword>
<protein>
    <submittedName>
        <fullName evidence="2">Uncharacterized membrane protein HdeD (DUF308 family)</fullName>
    </submittedName>
</protein>
<reference evidence="2 3" key="1">
    <citation type="submission" date="2018-07" db="EMBL/GenBank/DDBJ databases">
        <title>Genomic Encyclopedia of Type Strains, Phase IV (KMG-IV): sequencing the most valuable type-strain genomes for metagenomic binning, comparative biology and taxonomic classification.</title>
        <authorList>
            <person name="Goeker M."/>
        </authorList>
    </citation>
    <scope>NUCLEOTIDE SEQUENCE [LARGE SCALE GENOMIC DNA]</scope>
    <source>
        <strain evidence="2 3">DSM 44290</strain>
    </source>
</reference>
<keyword evidence="1" id="KW-1133">Transmembrane helix</keyword>
<keyword evidence="1" id="KW-0812">Transmembrane</keyword>
<feature type="transmembrane region" description="Helical" evidence="1">
    <location>
        <begin position="158"/>
        <end position="178"/>
    </location>
</feature>
<gene>
    <name evidence="2" type="ORF">DFR76_110224</name>
</gene>
<feature type="transmembrane region" description="Helical" evidence="1">
    <location>
        <begin position="76"/>
        <end position="96"/>
    </location>
</feature>
<comment type="caution">
    <text evidence="2">The sequence shown here is derived from an EMBL/GenBank/DDBJ whole genome shotgun (WGS) entry which is preliminary data.</text>
</comment>
<proteinExistence type="predicted"/>
<evidence type="ECO:0000313" key="2">
    <source>
        <dbReference type="EMBL" id="RDI63527.1"/>
    </source>
</evidence>
<feature type="transmembrane region" description="Helical" evidence="1">
    <location>
        <begin position="45"/>
        <end position="64"/>
    </location>
</feature>
<dbReference type="InterPro" id="IPR005325">
    <property type="entry name" value="DUF308_memb"/>
</dbReference>
<dbReference type="RefSeq" id="WP_068004679.1">
    <property type="nucleotide sequence ID" value="NZ_QQBC01000010.1"/>
</dbReference>
<name>A0A370HYF8_9NOCA</name>
<evidence type="ECO:0000256" key="1">
    <source>
        <dbReference type="SAM" id="Phobius"/>
    </source>
</evidence>
<dbReference type="EMBL" id="QQBC01000010">
    <property type="protein sequence ID" value="RDI63527.1"/>
    <property type="molecule type" value="Genomic_DNA"/>
</dbReference>
<evidence type="ECO:0000313" key="3">
    <source>
        <dbReference type="Proteomes" id="UP000254869"/>
    </source>
</evidence>
<accession>A0A370HYF8</accession>
<feature type="transmembrane region" description="Helical" evidence="1">
    <location>
        <begin position="102"/>
        <end position="123"/>
    </location>
</feature>
<feature type="transmembrane region" description="Helical" evidence="1">
    <location>
        <begin position="20"/>
        <end position="39"/>
    </location>
</feature>
<organism evidence="2 3">
    <name type="scientific">Nocardia pseudobrasiliensis</name>
    <dbReference type="NCBI Taxonomy" id="45979"/>
    <lineage>
        <taxon>Bacteria</taxon>
        <taxon>Bacillati</taxon>
        <taxon>Actinomycetota</taxon>
        <taxon>Actinomycetes</taxon>
        <taxon>Mycobacteriales</taxon>
        <taxon>Nocardiaceae</taxon>
        <taxon>Nocardia</taxon>
    </lineage>
</organism>